<dbReference type="PROSITE" id="PS52035">
    <property type="entry name" value="PEPTIDASE_M14"/>
    <property type="match status" value="1"/>
</dbReference>
<dbReference type="Proteomes" id="UP000826195">
    <property type="component" value="Unassembled WGS sequence"/>
</dbReference>
<protein>
    <recommendedName>
        <fullName evidence="5">Peptidase M14 domain-containing protein</fullName>
    </recommendedName>
</protein>
<dbReference type="PANTHER" id="PTHR11705">
    <property type="entry name" value="PROTEASE FAMILY M14 CARBOXYPEPTIDASE A,B"/>
    <property type="match status" value="1"/>
</dbReference>
<comment type="cofactor">
    <cofactor evidence="1">
        <name>Zn(2+)</name>
        <dbReference type="ChEBI" id="CHEBI:29105"/>
    </cofactor>
</comment>
<accession>A0AAV7IQC3</accession>
<proteinExistence type="inferred from homology"/>
<comment type="caution">
    <text evidence="3">Lacks conserved residue(s) required for the propagation of feature annotation.</text>
</comment>
<dbReference type="SUPFAM" id="SSF53187">
    <property type="entry name" value="Zn-dependent exopeptidases"/>
    <property type="match status" value="1"/>
</dbReference>
<dbReference type="GO" id="GO:0004181">
    <property type="term" value="F:metallocarboxypeptidase activity"/>
    <property type="evidence" value="ECO:0007669"/>
    <property type="project" value="InterPro"/>
</dbReference>
<evidence type="ECO:0000256" key="2">
    <source>
        <dbReference type="ARBA" id="ARBA00005988"/>
    </source>
</evidence>
<keyword evidence="7" id="KW-1185">Reference proteome</keyword>
<dbReference type="GO" id="GO:0006508">
    <property type="term" value="P:proteolysis"/>
    <property type="evidence" value="ECO:0007669"/>
    <property type="project" value="InterPro"/>
</dbReference>
<sequence>MSSPGSRIRGDLHGGSGNFDLPVESKLTVYPNPFSFNRSLRWSWLVEDFDYPTVGASNNPCSDIYAGSKPFSEVETQALRNYVLAHNNTIKVYLTLHSYGQK</sequence>
<dbReference type="PANTHER" id="PTHR11705:SF140">
    <property type="entry name" value="FI02848P-RELATED"/>
    <property type="match status" value="1"/>
</dbReference>
<dbReference type="GO" id="GO:0008270">
    <property type="term" value="F:zinc ion binding"/>
    <property type="evidence" value="ECO:0007669"/>
    <property type="project" value="InterPro"/>
</dbReference>
<dbReference type="Pfam" id="PF00246">
    <property type="entry name" value="Peptidase_M14"/>
    <property type="match status" value="1"/>
</dbReference>
<reference evidence="6 7" key="1">
    <citation type="journal article" date="2021" name="J. Hered.">
        <title>A chromosome-level genome assembly of the parasitoid wasp, Cotesia glomerata (Hymenoptera: Braconidae).</title>
        <authorList>
            <person name="Pinto B.J."/>
            <person name="Weis J.J."/>
            <person name="Gamble T."/>
            <person name="Ode P.J."/>
            <person name="Paul R."/>
            <person name="Zaspel J.M."/>
        </authorList>
    </citation>
    <scope>NUCLEOTIDE SEQUENCE [LARGE SCALE GENOMIC DNA]</scope>
    <source>
        <strain evidence="6">CgM1</strain>
    </source>
</reference>
<feature type="domain" description="Peptidase M14" evidence="5">
    <location>
        <begin position="1"/>
        <end position="102"/>
    </location>
</feature>
<evidence type="ECO:0000256" key="3">
    <source>
        <dbReference type="PROSITE-ProRule" id="PRU01379"/>
    </source>
</evidence>
<comment type="similarity">
    <text evidence="2 3">Belongs to the peptidase M14 family.</text>
</comment>
<evidence type="ECO:0000313" key="6">
    <source>
        <dbReference type="EMBL" id="KAH0557501.1"/>
    </source>
</evidence>
<dbReference type="InterPro" id="IPR000834">
    <property type="entry name" value="Peptidase_M14"/>
</dbReference>
<dbReference type="AlphaFoldDB" id="A0AAV7IQC3"/>
<gene>
    <name evidence="6" type="ORF">KQX54_007114</name>
</gene>
<evidence type="ECO:0000313" key="7">
    <source>
        <dbReference type="Proteomes" id="UP000826195"/>
    </source>
</evidence>
<evidence type="ECO:0000256" key="4">
    <source>
        <dbReference type="SAM" id="MobiDB-lite"/>
    </source>
</evidence>
<evidence type="ECO:0000256" key="1">
    <source>
        <dbReference type="ARBA" id="ARBA00001947"/>
    </source>
</evidence>
<name>A0AAV7IQC3_COTGL</name>
<evidence type="ECO:0000259" key="5">
    <source>
        <dbReference type="PROSITE" id="PS52035"/>
    </source>
</evidence>
<dbReference type="Gene3D" id="3.40.630.10">
    <property type="entry name" value="Zn peptidases"/>
    <property type="match status" value="1"/>
</dbReference>
<comment type="caution">
    <text evidence="6">The sequence shown here is derived from an EMBL/GenBank/DDBJ whole genome shotgun (WGS) entry which is preliminary data.</text>
</comment>
<dbReference type="EMBL" id="JAHXZJ010000747">
    <property type="protein sequence ID" value="KAH0557501.1"/>
    <property type="molecule type" value="Genomic_DNA"/>
</dbReference>
<organism evidence="6 7">
    <name type="scientific">Cotesia glomerata</name>
    <name type="common">Lepidopteran parasitic wasp</name>
    <name type="synonym">Apanteles glomeratus</name>
    <dbReference type="NCBI Taxonomy" id="32391"/>
    <lineage>
        <taxon>Eukaryota</taxon>
        <taxon>Metazoa</taxon>
        <taxon>Ecdysozoa</taxon>
        <taxon>Arthropoda</taxon>
        <taxon>Hexapoda</taxon>
        <taxon>Insecta</taxon>
        <taxon>Pterygota</taxon>
        <taxon>Neoptera</taxon>
        <taxon>Endopterygota</taxon>
        <taxon>Hymenoptera</taxon>
        <taxon>Apocrita</taxon>
        <taxon>Ichneumonoidea</taxon>
        <taxon>Braconidae</taxon>
        <taxon>Microgastrinae</taxon>
        <taxon>Cotesia</taxon>
    </lineage>
</organism>
<dbReference type="GO" id="GO:0005615">
    <property type="term" value="C:extracellular space"/>
    <property type="evidence" value="ECO:0007669"/>
    <property type="project" value="TreeGrafter"/>
</dbReference>
<feature type="region of interest" description="Disordered" evidence="4">
    <location>
        <begin position="1"/>
        <end position="23"/>
    </location>
</feature>